<evidence type="ECO:0000313" key="7">
    <source>
        <dbReference type="EMBL" id="BBA34995.1"/>
    </source>
</evidence>
<keyword evidence="3" id="KW-0560">Oxidoreductase</keyword>
<dbReference type="FunFam" id="3.10.20.30:FF:000020">
    <property type="entry name" value="Xanthine dehydrogenase iron-sulfur subunit"/>
    <property type="match status" value="1"/>
</dbReference>
<keyword evidence="5" id="KW-0411">Iron-sulfur</keyword>
<dbReference type="PROSITE" id="PS51085">
    <property type="entry name" value="2FE2S_FER_2"/>
    <property type="match status" value="1"/>
</dbReference>
<keyword evidence="2" id="KW-0479">Metal-binding</keyword>
<dbReference type="InterPro" id="IPR036884">
    <property type="entry name" value="2Fe-2S-bd_dom_sf"/>
</dbReference>
<proteinExistence type="predicted"/>
<dbReference type="RefSeq" id="WP_119630278.1">
    <property type="nucleotide sequence ID" value="NZ_AP017928.1"/>
</dbReference>
<dbReference type="SUPFAM" id="SSF47741">
    <property type="entry name" value="CO dehydrogenase ISP C-domain like"/>
    <property type="match status" value="1"/>
</dbReference>
<dbReference type="SUPFAM" id="SSF54292">
    <property type="entry name" value="2Fe-2S ferredoxin-like"/>
    <property type="match status" value="1"/>
</dbReference>
<evidence type="ECO:0000259" key="6">
    <source>
        <dbReference type="PROSITE" id="PS51085"/>
    </source>
</evidence>
<evidence type="ECO:0000256" key="5">
    <source>
        <dbReference type="ARBA" id="ARBA00023014"/>
    </source>
</evidence>
<evidence type="ECO:0000313" key="8">
    <source>
        <dbReference type="Proteomes" id="UP000266313"/>
    </source>
</evidence>
<keyword evidence="8" id="KW-1185">Reference proteome</keyword>
<evidence type="ECO:0000256" key="4">
    <source>
        <dbReference type="ARBA" id="ARBA00023004"/>
    </source>
</evidence>
<dbReference type="AlphaFoldDB" id="A0A250KTL9"/>
<dbReference type="Gene3D" id="3.10.20.30">
    <property type="match status" value="1"/>
</dbReference>
<keyword evidence="1" id="KW-0001">2Fe-2S</keyword>
<dbReference type="Gene3D" id="1.10.150.120">
    <property type="entry name" value="[2Fe-2S]-binding domain"/>
    <property type="match status" value="1"/>
</dbReference>
<dbReference type="InterPro" id="IPR036010">
    <property type="entry name" value="2Fe-2S_ferredoxin-like_sf"/>
</dbReference>
<dbReference type="InterPro" id="IPR012675">
    <property type="entry name" value="Beta-grasp_dom_sf"/>
</dbReference>
<dbReference type="PANTHER" id="PTHR44379:SF2">
    <property type="entry name" value="BLR6218 PROTEIN"/>
    <property type="match status" value="1"/>
</dbReference>
<dbReference type="InterPro" id="IPR006058">
    <property type="entry name" value="2Fe2S_fd_BS"/>
</dbReference>
<dbReference type="InterPro" id="IPR002888">
    <property type="entry name" value="2Fe-2S-bd"/>
</dbReference>
<evidence type="ECO:0000256" key="2">
    <source>
        <dbReference type="ARBA" id="ARBA00022723"/>
    </source>
</evidence>
<dbReference type="OrthoDB" id="9775084at2"/>
<keyword evidence="4" id="KW-0408">Iron</keyword>
<evidence type="ECO:0000256" key="3">
    <source>
        <dbReference type="ARBA" id="ARBA00023002"/>
    </source>
</evidence>
<dbReference type="Proteomes" id="UP000266313">
    <property type="component" value="Chromosome"/>
</dbReference>
<sequence>MVALNVNGERHQVDVSGDTPLLWVLRDHLGLTGTKYGCGVAACGACTVHIDGEPARSCITPVSSVGGKQVTTIEGLSRQGDHPVQKAWIEADVPQCGYCQSGQIMAAAALLAKNPEPGDADIDTAMAGVLCRCGTYQRIRKAIHRAAAMAKGAES</sequence>
<dbReference type="GO" id="GO:0046872">
    <property type="term" value="F:metal ion binding"/>
    <property type="evidence" value="ECO:0007669"/>
    <property type="project" value="UniProtKB-KW"/>
</dbReference>
<protein>
    <submittedName>
        <fullName evidence="7">Isoquinoline 1-oxidoreductase</fullName>
    </submittedName>
</protein>
<dbReference type="KEGG" id="mmai:sS8_3052"/>
<gene>
    <name evidence="7" type="ORF">sS8_3052</name>
</gene>
<dbReference type="InterPro" id="IPR051452">
    <property type="entry name" value="Diverse_Oxidoreductases"/>
</dbReference>
<dbReference type="Pfam" id="PF01799">
    <property type="entry name" value="Fer2_2"/>
    <property type="match status" value="1"/>
</dbReference>
<reference evidence="7 8" key="1">
    <citation type="submission" date="2016-12" db="EMBL/GenBank/DDBJ databases">
        <title>Genome sequencing of Methylocaldum marinum.</title>
        <authorList>
            <person name="Takeuchi M."/>
            <person name="Kamagata Y."/>
            <person name="Hiraoka S."/>
            <person name="Oshima K."/>
            <person name="Hattori M."/>
            <person name="Iwasaki W."/>
        </authorList>
    </citation>
    <scope>NUCLEOTIDE SEQUENCE [LARGE SCALE GENOMIC DNA]</scope>
    <source>
        <strain evidence="7 8">S8</strain>
    </source>
</reference>
<evidence type="ECO:0000256" key="1">
    <source>
        <dbReference type="ARBA" id="ARBA00022714"/>
    </source>
</evidence>
<accession>A0A250KTL9</accession>
<dbReference type="PANTHER" id="PTHR44379">
    <property type="entry name" value="OXIDOREDUCTASE WITH IRON-SULFUR SUBUNIT"/>
    <property type="match status" value="1"/>
</dbReference>
<dbReference type="Pfam" id="PF00111">
    <property type="entry name" value="Fer2"/>
    <property type="match status" value="1"/>
</dbReference>
<name>A0A250KTL9_9GAMM</name>
<organism evidence="7 8">
    <name type="scientific">Methylocaldum marinum</name>
    <dbReference type="NCBI Taxonomy" id="1432792"/>
    <lineage>
        <taxon>Bacteria</taxon>
        <taxon>Pseudomonadati</taxon>
        <taxon>Pseudomonadota</taxon>
        <taxon>Gammaproteobacteria</taxon>
        <taxon>Methylococcales</taxon>
        <taxon>Methylococcaceae</taxon>
        <taxon>Methylocaldum</taxon>
    </lineage>
</organism>
<dbReference type="InterPro" id="IPR001041">
    <property type="entry name" value="2Fe-2S_ferredoxin-type"/>
</dbReference>
<feature type="domain" description="2Fe-2S ferredoxin-type" evidence="6">
    <location>
        <begin position="1"/>
        <end position="76"/>
    </location>
</feature>
<dbReference type="GO" id="GO:0016491">
    <property type="term" value="F:oxidoreductase activity"/>
    <property type="evidence" value="ECO:0007669"/>
    <property type="project" value="UniProtKB-KW"/>
</dbReference>
<dbReference type="CDD" id="cd00207">
    <property type="entry name" value="fer2"/>
    <property type="match status" value="1"/>
</dbReference>
<dbReference type="GO" id="GO:0051537">
    <property type="term" value="F:2 iron, 2 sulfur cluster binding"/>
    <property type="evidence" value="ECO:0007669"/>
    <property type="project" value="UniProtKB-KW"/>
</dbReference>
<dbReference type="PROSITE" id="PS00197">
    <property type="entry name" value="2FE2S_FER_1"/>
    <property type="match status" value="1"/>
</dbReference>
<dbReference type="EMBL" id="AP017928">
    <property type="protein sequence ID" value="BBA34995.1"/>
    <property type="molecule type" value="Genomic_DNA"/>
</dbReference>